<gene>
    <name evidence="4" type="ORF">UFOVP1037_9</name>
    <name evidence="5" type="ORF">UFOVP1250_11</name>
    <name evidence="2" type="ORF">UFOVP287_14</name>
    <name evidence="3" type="ORF">UFOVP969_3</name>
</gene>
<protein>
    <submittedName>
        <fullName evidence="4">Uncharacterized protein</fullName>
    </submittedName>
</protein>
<sequence length="100" mass="11356">MAIDITVKHRDGTETKTKVWASTEVAFEEKFGIAWTEAFTENHPKQTYLYFAAYHSIHEMGNTGLPFEAWMRNVDEVQPHIADTPFSDQVAPHGSSELSQ</sequence>
<accession>A0A6J5QCX8</accession>
<evidence type="ECO:0000256" key="1">
    <source>
        <dbReference type="SAM" id="MobiDB-lite"/>
    </source>
</evidence>
<evidence type="ECO:0000313" key="4">
    <source>
        <dbReference type="EMBL" id="CAB4180237.1"/>
    </source>
</evidence>
<evidence type="ECO:0000313" key="2">
    <source>
        <dbReference type="EMBL" id="CAB4135443.1"/>
    </source>
</evidence>
<organism evidence="4">
    <name type="scientific">uncultured Caudovirales phage</name>
    <dbReference type="NCBI Taxonomy" id="2100421"/>
    <lineage>
        <taxon>Viruses</taxon>
        <taxon>Duplodnaviria</taxon>
        <taxon>Heunggongvirae</taxon>
        <taxon>Uroviricota</taxon>
        <taxon>Caudoviricetes</taxon>
        <taxon>Peduoviridae</taxon>
        <taxon>Maltschvirus</taxon>
        <taxon>Maltschvirus maltsch</taxon>
    </lineage>
</organism>
<dbReference type="EMBL" id="LR796998">
    <property type="protein sequence ID" value="CAB4180237.1"/>
    <property type="molecule type" value="Genomic_DNA"/>
</dbReference>
<name>A0A6J5QCX8_9CAUD</name>
<reference evidence="4" key="1">
    <citation type="submission" date="2020-05" db="EMBL/GenBank/DDBJ databases">
        <authorList>
            <person name="Chiriac C."/>
            <person name="Salcher M."/>
            <person name="Ghai R."/>
            <person name="Kavagutti S V."/>
        </authorList>
    </citation>
    <scope>NUCLEOTIDE SEQUENCE</scope>
</reference>
<evidence type="ECO:0000313" key="3">
    <source>
        <dbReference type="EMBL" id="CAB4173690.1"/>
    </source>
</evidence>
<proteinExistence type="predicted"/>
<dbReference type="EMBL" id="LR797199">
    <property type="protein sequence ID" value="CAB4193993.1"/>
    <property type="molecule type" value="Genomic_DNA"/>
</dbReference>
<dbReference type="EMBL" id="LR796925">
    <property type="protein sequence ID" value="CAB4173690.1"/>
    <property type="molecule type" value="Genomic_DNA"/>
</dbReference>
<feature type="region of interest" description="Disordered" evidence="1">
    <location>
        <begin position="81"/>
        <end position="100"/>
    </location>
</feature>
<evidence type="ECO:0000313" key="5">
    <source>
        <dbReference type="EMBL" id="CAB4193993.1"/>
    </source>
</evidence>
<dbReference type="EMBL" id="LR796303">
    <property type="protein sequence ID" value="CAB4135443.1"/>
    <property type="molecule type" value="Genomic_DNA"/>
</dbReference>